<evidence type="ECO:0000313" key="2">
    <source>
        <dbReference type="Proteomes" id="UP000619244"/>
    </source>
</evidence>
<reference evidence="1" key="1">
    <citation type="journal article" date="2014" name="Int. J. Syst. Evol. Microbiol.">
        <title>Complete genome sequence of Corynebacterium casei LMG S-19264T (=DSM 44701T), isolated from a smear-ripened cheese.</title>
        <authorList>
            <consortium name="US DOE Joint Genome Institute (JGI-PGF)"/>
            <person name="Walter F."/>
            <person name="Albersmeier A."/>
            <person name="Kalinowski J."/>
            <person name="Ruckert C."/>
        </authorList>
    </citation>
    <scope>NUCLEOTIDE SEQUENCE</scope>
    <source>
        <strain evidence="1">JCM 4790</strain>
    </source>
</reference>
<keyword evidence="2" id="KW-1185">Reference proteome</keyword>
<accession>A0A918NMK9</accession>
<evidence type="ECO:0000313" key="1">
    <source>
        <dbReference type="EMBL" id="GGX81248.1"/>
    </source>
</evidence>
<proteinExistence type="predicted"/>
<dbReference type="Proteomes" id="UP000619244">
    <property type="component" value="Unassembled WGS sequence"/>
</dbReference>
<organism evidence="1 2">
    <name type="scientific">Streptomyces minutiscleroticus</name>
    <dbReference type="NCBI Taxonomy" id="68238"/>
    <lineage>
        <taxon>Bacteria</taxon>
        <taxon>Bacillati</taxon>
        <taxon>Actinomycetota</taxon>
        <taxon>Actinomycetes</taxon>
        <taxon>Kitasatosporales</taxon>
        <taxon>Streptomycetaceae</taxon>
        <taxon>Streptomyces</taxon>
    </lineage>
</organism>
<comment type="caution">
    <text evidence="1">The sequence shown here is derived from an EMBL/GenBank/DDBJ whole genome shotgun (WGS) entry which is preliminary data.</text>
</comment>
<protein>
    <submittedName>
        <fullName evidence="1">Uncharacterized protein</fullName>
    </submittedName>
</protein>
<name>A0A918NMK9_9ACTN</name>
<sequence length="60" mass="6570">MRESGSAPPCPAKAAARSSIERCRRLNGIDPVRCTAWEAGRQRRLRLVRAHPADGGRLST</sequence>
<dbReference type="EMBL" id="BMVU01000018">
    <property type="protein sequence ID" value="GGX81248.1"/>
    <property type="molecule type" value="Genomic_DNA"/>
</dbReference>
<dbReference type="AlphaFoldDB" id="A0A918NMK9"/>
<gene>
    <name evidence="1" type="ORF">GCM10010358_39480</name>
</gene>
<reference evidence="1" key="2">
    <citation type="submission" date="2020-09" db="EMBL/GenBank/DDBJ databases">
        <authorList>
            <person name="Sun Q."/>
            <person name="Ohkuma M."/>
        </authorList>
    </citation>
    <scope>NUCLEOTIDE SEQUENCE</scope>
    <source>
        <strain evidence="1">JCM 4790</strain>
    </source>
</reference>